<dbReference type="PANTHER" id="PTHR24067">
    <property type="entry name" value="UBIQUITIN-CONJUGATING ENZYME E2"/>
    <property type="match status" value="1"/>
</dbReference>
<dbReference type="InterPro" id="IPR023313">
    <property type="entry name" value="UBQ-conjugating_AS"/>
</dbReference>
<evidence type="ECO:0000256" key="4">
    <source>
        <dbReference type="RuleBase" id="RU362109"/>
    </source>
</evidence>
<evidence type="ECO:0000256" key="1">
    <source>
        <dbReference type="ARBA" id="ARBA00022679"/>
    </source>
</evidence>
<evidence type="ECO:0000313" key="6">
    <source>
        <dbReference type="EMBL" id="KAK4538455.1"/>
    </source>
</evidence>
<sequence length="166" mass="18442">MQTKRLLHERKELAQEAAKGAAASGFILEPEGDSMSRFRGYLCGPPDTPFAGGRFRVLVTLPPAYPMSPPEVRFRTPVFHPNVHFRTGEVCLDVLKAAWSPAWSLASCMRALLVLLACPEPSSPLNCDAGNLLRCGDERGYRSMARMYVRRYALPDAKDETTEADR</sequence>
<feature type="active site" description="Glycyl thioester intermediate" evidence="3">
    <location>
        <position position="91"/>
    </location>
</feature>
<keyword evidence="7" id="KW-1185">Reference proteome</keyword>
<dbReference type="SUPFAM" id="SSF54495">
    <property type="entry name" value="UBC-like"/>
    <property type="match status" value="1"/>
</dbReference>
<evidence type="ECO:0000259" key="5">
    <source>
        <dbReference type="PROSITE" id="PS50127"/>
    </source>
</evidence>
<comment type="caution">
    <text evidence="6">The sequence shown here is derived from an EMBL/GenBank/DDBJ whole genome shotgun (WGS) entry which is preliminary data.</text>
</comment>
<reference evidence="6 7" key="1">
    <citation type="submission" date="2022-07" db="EMBL/GenBank/DDBJ databases">
        <title>Genome-wide signatures of adaptation to extreme environments.</title>
        <authorList>
            <person name="Cho C.H."/>
            <person name="Yoon H.S."/>
        </authorList>
    </citation>
    <scope>NUCLEOTIDE SEQUENCE [LARGE SCALE GENOMIC DNA]</scope>
    <source>
        <strain evidence="6 7">DBV 063 E5</strain>
    </source>
</reference>
<dbReference type="Proteomes" id="UP001301350">
    <property type="component" value="Unassembled WGS sequence"/>
</dbReference>
<dbReference type="InterPro" id="IPR050113">
    <property type="entry name" value="Ub_conjugating_enzyme"/>
</dbReference>
<protein>
    <recommendedName>
        <fullName evidence="5">UBC core domain-containing protein</fullName>
    </recommendedName>
</protein>
<keyword evidence="1" id="KW-0808">Transferase</keyword>
<keyword evidence="4" id="KW-0067">ATP-binding</keyword>
<dbReference type="SMART" id="SM00212">
    <property type="entry name" value="UBCc"/>
    <property type="match status" value="1"/>
</dbReference>
<keyword evidence="2 4" id="KW-0833">Ubl conjugation pathway</keyword>
<evidence type="ECO:0000256" key="3">
    <source>
        <dbReference type="PROSITE-ProRule" id="PRU10133"/>
    </source>
</evidence>
<comment type="similarity">
    <text evidence="4">Belongs to the ubiquitin-conjugating enzyme family.</text>
</comment>
<dbReference type="GO" id="GO:0016740">
    <property type="term" value="F:transferase activity"/>
    <property type="evidence" value="ECO:0007669"/>
    <property type="project" value="UniProtKB-KW"/>
</dbReference>
<evidence type="ECO:0000256" key="2">
    <source>
        <dbReference type="ARBA" id="ARBA00022786"/>
    </source>
</evidence>
<proteinExistence type="inferred from homology"/>
<dbReference type="GO" id="GO:0005524">
    <property type="term" value="F:ATP binding"/>
    <property type="evidence" value="ECO:0007669"/>
    <property type="project" value="UniProtKB-UniRule"/>
</dbReference>
<organism evidence="6 7">
    <name type="scientific">Cyanidium caldarium</name>
    <name type="common">Red alga</name>
    <dbReference type="NCBI Taxonomy" id="2771"/>
    <lineage>
        <taxon>Eukaryota</taxon>
        <taxon>Rhodophyta</taxon>
        <taxon>Bangiophyceae</taxon>
        <taxon>Cyanidiales</taxon>
        <taxon>Cyanidiaceae</taxon>
        <taxon>Cyanidium</taxon>
    </lineage>
</organism>
<feature type="domain" description="UBC core" evidence="5">
    <location>
        <begin position="1"/>
        <end position="154"/>
    </location>
</feature>
<dbReference type="InterPro" id="IPR000608">
    <property type="entry name" value="UBC"/>
</dbReference>
<dbReference type="AlphaFoldDB" id="A0AAV9J2B2"/>
<dbReference type="PROSITE" id="PS00183">
    <property type="entry name" value="UBC_1"/>
    <property type="match status" value="1"/>
</dbReference>
<dbReference type="CDD" id="cd23812">
    <property type="entry name" value="UBCc_ScPEX4-like"/>
    <property type="match status" value="1"/>
</dbReference>
<accession>A0AAV9J2B2</accession>
<evidence type="ECO:0000313" key="7">
    <source>
        <dbReference type="Proteomes" id="UP001301350"/>
    </source>
</evidence>
<keyword evidence="4" id="KW-0547">Nucleotide-binding</keyword>
<dbReference type="EMBL" id="JANCYW010000018">
    <property type="protein sequence ID" value="KAK4538455.1"/>
    <property type="molecule type" value="Genomic_DNA"/>
</dbReference>
<dbReference type="Gene3D" id="3.10.110.10">
    <property type="entry name" value="Ubiquitin Conjugating Enzyme"/>
    <property type="match status" value="1"/>
</dbReference>
<dbReference type="InterPro" id="IPR016135">
    <property type="entry name" value="UBQ-conjugating_enzyme/RWD"/>
</dbReference>
<gene>
    <name evidence="6" type="ORF">CDCA_CDCA18G4480</name>
</gene>
<name>A0AAV9J2B2_CYACA</name>
<dbReference type="Pfam" id="PF00179">
    <property type="entry name" value="UQ_con"/>
    <property type="match status" value="1"/>
</dbReference>
<dbReference type="PROSITE" id="PS50127">
    <property type="entry name" value="UBC_2"/>
    <property type="match status" value="1"/>
</dbReference>